<evidence type="ECO:0000313" key="1">
    <source>
        <dbReference type="EMBL" id="GIE26865.1"/>
    </source>
</evidence>
<dbReference type="Proteomes" id="UP000603200">
    <property type="component" value="Unassembled WGS sequence"/>
</dbReference>
<evidence type="ECO:0000313" key="2">
    <source>
        <dbReference type="Proteomes" id="UP000603200"/>
    </source>
</evidence>
<organism evidence="1 2">
    <name type="scientific">Winogradskya humida</name>
    <dbReference type="NCBI Taxonomy" id="113566"/>
    <lineage>
        <taxon>Bacteria</taxon>
        <taxon>Bacillati</taxon>
        <taxon>Actinomycetota</taxon>
        <taxon>Actinomycetes</taxon>
        <taxon>Micromonosporales</taxon>
        <taxon>Micromonosporaceae</taxon>
        <taxon>Winogradskya</taxon>
    </lineage>
</organism>
<accession>A0ABQ4A7M3</accession>
<gene>
    <name evidence="1" type="ORF">Ahu01nite_099670</name>
</gene>
<name>A0ABQ4A7M3_9ACTN</name>
<protein>
    <submittedName>
        <fullName evidence="1">Uncharacterized protein</fullName>
    </submittedName>
</protein>
<dbReference type="EMBL" id="BOMN01000155">
    <property type="protein sequence ID" value="GIE26865.1"/>
    <property type="molecule type" value="Genomic_DNA"/>
</dbReference>
<comment type="caution">
    <text evidence="1">The sequence shown here is derived from an EMBL/GenBank/DDBJ whole genome shotgun (WGS) entry which is preliminary data.</text>
</comment>
<reference evidence="1 2" key="1">
    <citation type="submission" date="2021-01" db="EMBL/GenBank/DDBJ databases">
        <title>Whole genome shotgun sequence of Actinoplanes humidus NBRC 14915.</title>
        <authorList>
            <person name="Komaki H."/>
            <person name="Tamura T."/>
        </authorList>
    </citation>
    <scope>NUCLEOTIDE SEQUENCE [LARGE SCALE GENOMIC DNA]</scope>
    <source>
        <strain evidence="1 2">NBRC 14915</strain>
    </source>
</reference>
<keyword evidence="2" id="KW-1185">Reference proteome</keyword>
<sequence>MRTEPAERIVERVLPSRHPRTVAGWEQALTELAAQCGDGRLAPWHAARVERALAVAMDAAHVLSATMPAGSSAGVTSQPGTLLERRVSPLSIVLWETILRRIQAAGGTLSVTMEGLAASLGTPVGEVSAVLSEGERMGFVAARRYGQDVDIGHLAVHARVELSIR</sequence>
<proteinExistence type="predicted"/>